<dbReference type="EMBL" id="JAMGZK010000052">
    <property type="protein sequence ID" value="MCU6665867.1"/>
    <property type="molecule type" value="Genomic_DNA"/>
</dbReference>
<evidence type="ECO:0000313" key="3">
    <source>
        <dbReference type="Proteomes" id="UP001063816"/>
    </source>
</evidence>
<name>A0A9J6Q6N1_9ENTR</name>
<feature type="region of interest" description="Disordered" evidence="1">
    <location>
        <begin position="46"/>
        <end position="73"/>
    </location>
</feature>
<comment type="caution">
    <text evidence="2">The sequence shown here is derived from an EMBL/GenBank/DDBJ whole genome shotgun (WGS) entry which is preliminary data.</text>
</comment>
<organism evidence="2 3">
    <name type="scientific">Silvania hatchlandensis</name>
    <dbReference type="NCBI Taxonomy" id="2926469"/>
    <lineage>
        <taxon>Bacteria</taxon>
        <taxon>Pseudomonadati</taxon>
        <taxon>Pseudomonadota</taxon>
        <taxon>Gammaproteobacteria</taxon>
        <taxon>Enterobacterales</taxon>
        <taxon>Enterobacteriaceae</taxon>
        <taxon>Silvania</taxon>
    </lineage>
</organism>
<sequence>MMSVIAHYYIEQQSVNTQPVATLTARTPSVDATQTSVPASFSQVNNASQSLMSQPTASAPQAANPRPVSPEATPATLDKLDQFARSQGWSEKQIALMKQPSQRNNGRSSQPWSAQGGPLASRDWAFAALNANWLPASPQRTGGIRGIRNNNPGNLEASWAFTWLGQNGTDGRFATFTSPEHGIRALGMNLLSYQRRGLDTISKIITRWAPPQDNNNTPAYIQKVSSAMGVAPDTRLDVASPSVLSALSKAIIHQENGTIPFSEEVIHNGVFSALGLTDLSGSQRPELTLPPRVDNPTRAQ</sequence>
<dbReference type="AlphaFoldDB" id="A0A9J6Q6N1"/>
<protein>
    <submittedName>
        <fullName evidence="2">Uncharacterized protein</fullName>
    </submittedName>
</protein>
<feature type="compositionally biased region" description="Polar residues" evidence="1">
    <location>
        <begin position="46"/>
        <end position="61"/>
    </location>
</feature>
<reference evidence="2" key="1">
    <citation type="submission" date="2022-05" db="EMBL/GenBank/DDBJ databases">
        <title>Description of a novel species of Leclercia; Leclercia tamurae and the Proposal for a Novel Genus Silvania gen. nov. Containing Two Novel Species Silvania hatchlandensis sp. nov. and Silvania confinis sp. nov. Isolated from the Rhizosphere of Oak.</title>
        <authorList>
            <person name="Maddock D.W."/>
            <person name="Brady C.L."/>
            <person name="Denman S."/>
            <person name="Arnold D."/>
        </authorList>
    </citation>
    <scope>NUCLEOTIDE SEQUENCE</scope>
    <source>
        <strain evidence="2">H19S6</strain>
    </source>
</reference>
<feature type="region of interest" description="Disordered" evidence="1">
    <location>
        <begin position="98"/>
        <end position="118"/>
    </location>
</feature>
<proteinExistence type="predicted"/>
<evidence type="ECO:0000256" key="1">
    <source>
        <dbReference type="SAM" id="MobiDB-lite"/>
    </source>
</evidence>
<gene>
    <name evidence="2" type="ORF">M8014_16120</name>
</gene>
<accession>A0A9J6Q6N1</accession>
<keyword evidence="3" id="KW-1185">Reference proteome</keyword>
<evidence type="ECO:0000313" key="2">
    <source>
        <dbReference type="EMBL" id="MCU6665867.1"/>
    </source>
</evidence>
<dbReference type="Proteomes" id="UP001063816">
    <property type="component" value="Unassembled WGS sequence"/>
</dbReference>
<feature type="compositionally biased region" description="Polar residues" evidence="1">
    <location>
        <begin position="99"/>
        <end position="113"/>
    </location>
</feature>